<reference evidence="1 2" key="1">
    <citation type="submission" date="2024-09" db="EMBL/GenBank/DDBJ databases">
        <authorList>
            <person name="Sun Q."/>
            <person name="Mori K."/>
        </authorList>
    </citation>
    <scope>NUCLEOTIDE SEQUENCE [LARGE SCALE GENOMIC DNA]</scope>
    <source>
        <strain evidence="1 2">JCM 3307</strain>
    </source>
</reference>
<dbReference type="RefSeq" id="WP_223103218.1">
    <property type="nucleotide sequence ID" value="NZ_CP061913.1"/>
</dbReference>
<dbReference type="EMBL" id="JBHMCA010000018">
    <property type="protein sequence ID" value="MFB9442920.1"/>
    <property type="molecule type" value="Genomic_DNA"/>
</dbReference>
<name>A0ABV5M274_9ACTN</name>
<organism evidence="1 2">
    <name type="scientific">Dactylosporangium vinaceum</name>
    <dbReference type="NCBI Taxonomy" id="53362"/>
    <lineage>
        <taxon>Bacteria</taxon>
        <taxon>Bacillati</taxon>
        <taxon>Actinomycetota</taxon>
        <taxon>Actinomycetes</taxon>
        <taxon>Micromonosporales</taxon>
        <taxon>Micromonosporaceae</taxon>
        <taxon>Dactylosporangium</taxon>
    </lineage>
</organism>
<accession>A0ABV5M274</accession>
<evidence type="ECO:0000313" key="1">
    <source>
        <dbReference type="EMBL" id="MFB9442920.1"/>
    </source>
</evidence>
<protein>
    <submittedName>
        <fullName evidence="1">Uncharacterized protein</fullName>
    </submittedName>
</protein>
<dbReference type="Proteomes" id="UP001589608">
    <property type="component" value="Unassembled WGS sequence"/>
</dbReference>
<comment type="caution">
    <text evidence="1">The sequence shown here is derived from an EMBL/GenBank/DDBJ whole genome shotgun (WGS) entry which is preliminary data.</text>
</comment>
<sequence length="55" mass="6084">MGHCSTCGRAATRAATESTHLTSEGIVRYRRCSCGTRWVELAEFVVAQRTELKPV</sequence>
<evidence type="ECO:0000313" key="2">
    <source>
        <dbReference type="Proteomes" id="UP001589608"/>
    </source>
</evidence>
<proteinExistence type="predicted"/>
<gene>
    <name evidence="1" type="ORF">ACFFTR_07490</name>
</gene>
<keyword evidence="2" id="KW-1185">Reference proteome</keyword>